<dbReference type="STRING" id="1316936.K678_11256"/>
<reference evidence="1 2" key="1">
    <citation type="submission" date="2013-04" db="EMBL/GenBank/DDBJ databases">
        <authorList>
            <person name="Kuznetsov B."/>
            <person name="Ivanovsky R."/>
        </authorList>
    </citation>
    <scope>NUCLEOTIDE SEQUENCE [LARGE SCALE GENOMIC DNA]</scope>
    <source>
        <strain evidence="1 2">MGU-K5</strain>
    </source>
</reference>
<dbReference type="RefSeq" id="WP_021132564.1">
    <property type="nucleotide sequence ID" value="NZ_AQPH01000042.1"/>
</dbReference>
<dbReference type="Proteomes" id="UP000015350">
    <property type="component" value="Unassembled WGS sequence"/>
</dbReference>
<sequence length="208" mass="22598">MSDPTLDALTDAYEQQLVELLPEGPAWDGFRAADGRGRKLLRSKASLWAKLHARFDALMAEALPWRARETLATREAEAGLPDICTAGRATTIPERQAAVGAKWLGCSIGHRVSDFEGLAASLGYSATVTAGVPFRCGVSRCGGDELNPRAAAFALRVVVHGPRKTRFRCGVSQVGVDPLLKIQAAQDLECMIRRRAHSHVDVIFVYEE</sequence>
<accession>S9TGF9</accession>
<comment type="caution">
    <text evidence="1">The sequence shown here is derived from an EMBL/GenBank/DDBJ whole genome shotgun (WGS) entry which is preliminary data.</text>
</comment>
<dbReference type="AlphaFoldDB" id="S9TGF9"/>
<evidence type="ECO:0000313" key="2">
    <source>
        <dbReference type="Proteomes" id="UP000015350"/>
    </source>
</evidence>
<evidence type="ECO:0000313" key="1">
    <source>
        <dbReference type="EMBL" id="EPY01371.1"/>
    </source>
</evidence>
<dbReference type="InterPro" id="IPR018755">
    <property type="entry name" value="Phage_Mu_Gp48"/>
</dbReference>
<dbReference type="eggNOG" id="COG3778">
    <property type="taxonomic scope" value="Bacteria"/>
</dbReference>
<name>S9TGF9_MAGFU</name>
<proteinExistence type="predicted"/>
<dbReference type="Pfam" id="PF10076">
    <property type="entry name" value="Phage_Mu_Gp48"/>
    <property type="match status" value="1"/>
</dbReference>
<organism evidence="1 2">
    <name type="scientific">Magnetospirillum fulvum MGU-K5</name>
    <dbReference type="NCBI Taxonomy" id="1316936"/>
    <lineage>
        <taxon>Bacteria</taxon>
        <taxon>Pseudomonadati</taxon>
        <taxon>Pseudomonadota</taxon>
        <taxon>Alphaproteobacteria</taxon>
        <taxon>Rhodospirillales</taxon>
        <taxon>Rhodospirillaceae</taxon>
        <taxon>Magnetospirillum</taxon>
    </lineage>
</organism>
<gene>
    <name evidence="1" type="ORF">K678_11256</name>
</gene>
<protein>
    <submittedName>
        <fullName evidence="1">Tail protein</fullName>
    </submittedName>
</protein>
<dbReference type="EMBL" id="AQPH01000042">
    <property type="protein sequence ID" value="EPY01371.1"/>
    <property type="molecule type" value="Genomic_DNA"/>
</dbReference>